<dbReference type="GO" id="GO:0003735">
    <property type="term" value="F:structural constituent of ribosome"/>
    <property type="evidence" value="ECO:0007669"/>
    <property type="project" value="InterPro"/>
</dbReference>
<evidence type="ECO:0000256" key="2">
    <source>
        <dbReference type="ARBA" id="ARBA00022730"/>
    </source>
</evidence>
<organism evidence="8 9">
    <name type="scientific">candidate division MSBL1 archaeon SCGC-AAA261D19</name>
    <dbReference type="NCBI Taxonomy" id="1698273"/>
    <lineage>
        <taxon>Archaea</taxon>
        <taxon>Methanobacteriati</taxon>
        <taxon>Methanobacteriota</taxon>
        <taxon>candidate division MSBL1</taxon>
    </lineage>
</organism>
<keyword evidence="5 6" id="KW-0687">Ribonucleoprotein</keyword>
<evidence type="ECO:0000256" key="6">
    <source>
        <dbReference type="HAMAP-Rule" id="MF_01328"/>
    </source>
</evidence>
<comment type="similarity">
    <text evidence="1 6">Belongs to the universal ribosomal protein uL4 family.</text>
</comment>
<dbReference type="AlphaFoldDB" id="A0A133V8N5"/>
<comment type="subunit">
    <text evidence="6">Part of the 50S ribosomal subunit.</text>
</comment>
<dbReference type="GO" id="GO:0019843">
    <property type="term" value="F:rRNA binding"/>
    <property type="evidence" value="ECO:0007669"/>
    <property type="project" value="UniProtKB-UniRule"/>
</dbReference>
<feature type="compositionally biased region" description="Basic residues" evidence="7">
    <location>
        <begin position="69"/>
        <end position="81"/>
    </location>
</feature>
<comment type="function">
    <text evidence="6">Forms part of the polypeptide exit tunnel.</text>
</comment>
<keyword evidence="9" id="KW-1185">Reference proteome</keyword>
<keyword evidence="3 6" id="KW-0694">RNA-binding</keyword>
<name>A0A133V8N5_9EURY</name>
<evidence type="ECO:0000313" key="8">
    <source>
        <dbReference type="EMBL" id="KXB02798.1"/>
    </source>
</evidence>
<feature type="compositionally biased region" description="Basic residues" evidence="7">
    <location>
        <begin position="94"/>
        <end position="114"/>
    </location>
</feature>
<dbReference type="GO" id="GO:1990904">
    <property type="term" value="C:ribonucleoprotein complex"/>
    <property type="evidence" value="ECO:0007669"/>
    <property type="project" value="UniProtKB-KW"/>
</dbReference>
<reference evidence="8 9" key="1">
    <citation type="journal article" date="2016" name="Sci. Rep.">
        <title>Metabolic traits of an uncultured archaeal lineage -MSBL1- from brine pools of the Red Sea.</title>
        <authorList>
            <person name="Mwirichia R."/>
            <person name="Alam I."/>
            <person name="Rashid M."/>
            <person name="Vinu M."/>
            <person name="Ba-Alawi W."/>
            <person name="Anthony Kamau A."/>
            <person name="Kamanda Ngugi D."/>
            <person name="Goker M."/>
            <person name="Klenk H.P."/>
            <person name="Bajic V."/>
            <person name="Stingl U."/>
        </authorList>
    </citation>
    <scope>NUCLEOTIDE SEQUENCE [LARGE SCALE GENOMIC DNA]</scope>
    <source>
        <strain evidence="8">SCGC-AAA261D19</strain>
    </source>
</reference>
<keyword evidence="2 6" id="KW-0699">rRNA-binding</keyword>
<comment type="caution">
    <text evidence="8">The sequence shown here is derived from an EMBL/GenBank/DDBJ whole genome shotgun (WGS) entry which is preliminary data.</text>
</comment>
<dbReference type="InterPro" id="IPR045240">
    <property type="entry name" value="Ribosomal_uL4_euk/arch"/>
</dbReference>
<evidence type="ECO:0000256" key="3">
    <source>
        <dbReference type="ARBA" id="ARBA00022884"/>
    </source>
</evidence>
<proteinExistence type="inferred from homology"/>
<comment type="function">
    <text evidence="6">One of the primary rRNA binding proteins, this protein initially binds near the 5'-end of the 23S rRNA. It is important during the early stages of 50S assembly. It makes multiple contacts with different domains of the 23S rRNA in the assembled 50S subunit and ribosome.</text>
</comment>
<evidence type="ECO:0000313" key="9">
    <source>
        <dbReference type="Proteomes" id="UP000070400"/>
    </source>
</evidence>
<dbReference type="Proteomes" id="UP000070400">
    <property type="component" value="Unassembled WGS sequence"/>
</dbReference>
<dbReference type="EMBL" id="LHXX01000003">
    <property type="protein sequence ID" value="KXB02798.1"/>
    <property type="molecule type" value="Genomic_DNA"/>
</dbReference>
<dbReference type="SUPFAM" id="SSF52166">
    <property type="entry name" value="Ribosomal protein L4"/>
    <property type="match status" value="1"/>
</dbReference>
<dbReference type="HAMAP" id="MF_01328_A">
    <property type="entry name" value="Ribosomal_uL4_A"/>
    <property type="match status" value="1"/>
</dbReference>
<dbReference type="InterPro" id="IPR019970">
    <property type="entry name" value="Ribosomall_uL4-arc"/>
</dbReference>
<dbReference type="InterPro" id="IPR013000">
    <property type="entry name" value="Ribosomal_uL4_euk/arc_CS"/>
</dbReference>
<evidence type="ECO:0000256" key="1">
    <source>
        <dbReference type="ARBA" id="ARBA00010528"/>
    </source>
</evidence>
<dbReference type="PROSITE" id="PS00939">
    <property type="entry name" value="RIBOSOMAL_L1E"/>
    <property type="match status" value="1"/>
</dbReference>
<sequence>MKVKVYSIEGEPGTQVELPQIFEEKFRPDVIRRAVLAAQSARVQPWGADPRAGKRTTAETPQKGTGLTRVKRIKGRRHHAAGRSAFAPFTSGGRRAHPPKPNQKRKEKINRKERRLAIRSAISATKEGGLVRSRGHEVDDIKEFPVVIEEEVERIKKTTEAKELFKKLGVWRDVERVKEGKKISSGKGKMRGRKYRKAIGPLLVIAEDRGVVRAARNLPGVDIVPVEKLNAELLAPGGDPARLTLWAKSAVDSLAGGMFS</sequence>
<dbReference type="NCBIfam" id="TIGR03672">
    <property type="entry name" value="rpl4p_arch"/>
    <property type="match status" value="1"/>
</dbReference>
<dbReference type="GO" id="GO:0005840">
    <property type="term" value="C:ribosome"/>
    <property type="evidence" value="ECO:0007669"/>
    <property type="project" value="UniProtKB-KW"/>
</dbReference>
<dbReference type="PANTHER" id="PTHR19431">
    <property type="entry name" value="60S RIBOSOMAL PROTEIN L4"/>
    <property type="match status" value="1"/>
</dbReference>
<protein>
    <recommendedName>
        <fullName evidence="6">Large ribosomal subunit protein uL4</fullName>
    </recommendedName>
</protein>
<evidence type="ECO:0000256" key="7">
    <source>
        <dbReference type="SAM" id="MobiDB-lite"/>
    </source>
</evidence>
<dbReference type="GO" id="GO:0006412">
    <property type="term" value="P:translation"/>
    <property type="evidence" value="ECO:0007669"/>
    <property type="project" value="UniProtKB-UniRule"/>
</dbReference>
<accession>A0A133V8N5</accession>
<dbReference type="Pfam" id="PF00573">
    <property type="entry name" value="Ribosomal_L4"/>
    <property type="match status" value="1"/>
</dbReference>
<dbReference type="InterPro" id="IPR023574">
    <property type="entry name" value="Ribosomal_uL4_dom_sf"/>
</dbReference>
<dbReference type="InterPro" id="IPR002136">
    <property type="entry name" value="Ribosomal_uL4"/>
</dbReference>
<evidence type="ECO:0000256" key="4">
    <source>
        <dbReference type="ARBA" id="ARBA00022980"/>
    </source>
</evidence>
<evidence type="ECO:0000256" key="5">
    <source>
        <dbReference type="ARBA" id="ARBA00023274"/>
    </source>
</evidence>
<feature type="region of interest" description="Disordered" evidence="7">
    <location>
        <begin position="40"/>
        <end position="114"/>
    </location>
</feature>
<dbReference type="Gene3D" id="3.40.1370.10">
    <property type="match status" value="1"/>
</dbReference>
<keyword evidence="4 6" id="KW-0689">Ribosomal protein</keyword>
<dbReference type="PATRIC" id="fig|1698273.3.peg.289"/>
<gene>
    <name evidence="8" type="primary">rpl4lp</name>
    <name evidence="6" type="synonym">rpl4</name>
    <name evidence="8" type="ORF">AKJ43_00410</name>
</gene>